<feature type="transmembrane region" description="Helical" evidence="5">
    <location>
        <begin position="87"/>
        <end position="109"/>
    </location>
</feature>
<proteinExistence type="predicted"/>
<dbReference type="EMBL" id="CP063849">
    <property type="protein sequence ID" value="QOY85599.1"/>
    <property type="molecule type" value="Genomic_DNA"/>
</dbReference>
<evidence type="ECO:0000256" key="1">
    <source>
        <dbReference type="ARBA" id="ARBA00004141"/>
    </source>
</evidence>
<organism evidence="6 7">
    <name type="scientific">Paludibaculum fermentans</name>
    <dbReference type="NCBI Taxonomy" id="1473598"/>
    <lineage>
        <taxon>Bacteria</taxon>
        <taxon>Pseudomonadati</taxon>
        <taxon>Acidobacteriota</taxon>
        <taxon>Terriglobia</taxon>
        <taxon>Bryobacterales</taxon>
        <taxon>Bryobacteraceae</taxon>
        <taxon>Paludibaculum</taxon>
    </lineage>
</organism>
<reference evidence="6 7" key="1">
    <citation type="submission" date="2020-10" db="EMBL/GenBank/DDBJ databases">
        <title>Complete genome sequence of Paludibaculum fermentans P105T, a facultatively anaerobic acidobacterium capable of dissimilatory Fe(III) reduction.</title>
        <authorList>
            <person name="Dedysh S.N."/>
            <person name="Beletsky A.V."/>
            <person name="Kulichevskaya I.S."/>
            <person name="Mardanov A.V."/>
            <person name="Ravin N.V."/>
        </authorList>
    </citation>
    <scope>NUCLEOTIDE SEQUENCE [LARGE SCALE GENOMIC DNA]</scope>
    <source>
        <strain evidence="6 7">P105</strain>
    </source>
</reference>
<sequence length="136" mass="14407">MTGLNWERAAILYARIALGAAFLSGIASRFGLYGKDVGYGNFGNFLKYTAEVNAFMPASTIPFLGWSATLAEFLLGLALILGIWPPWVALASAYLLALFGLAMTISLGIKSPLDYSVFSASAAAVLLAIHKPGRTT</sequence>
<evidence type="ECO:0000313" key="7">
    <source>
        <dbReference type="Proteomes" id="UP000593892"/>
    </source>
</evidence>
<dbReference type="RefSeq" id="WP_194447269.1">
    <property type="nucleotide sequence ID" value="NZ_CP063849.1"/>
</dbReference>
<dbReference type="Pfam" id="PF07681">
    <property type="entry name" value="DoxX"/>
    <property type="match status" value="1"/>
</dbReference>
<dbReference type="InterPro" id="IPR032808">
    <property type="entry name" value="DoxX"/>
</dbReference>
<protein>
    <submittedName>
        <fullName evidence="6">DoxX family membrane protein</fullName>
    </submittedName>
</protein>
<keyword evidence="2 5" id="KW-0812">Transmembrane</keyword>
<evidence type="ECO:0000313" key="6">
    <source>
        <dbReference type="EMBL" id="QOY85599.1"/>
    </source>
</evidence>
<evidence type="ECO:0000256" key="2">
    <source>
        <dbReference type="ARBA" id="ARBA00022692"/>
    </source>
</evidence>
<dbReference type="AlphaFoldDB" id="A0A7S7SI21"/>
<dbReference type="KEGG" id="pfer:IRI77_22565"/>
<evidence type="ECO:0000256" key="3">
    <source>
        <dbReference type="ARBA" id="ARBA00022989"/>
    </source>
</evidence>
<dbReference type="GO" id="GO:0016020">
    <property type="term" value="C:membrane"/>
    <property type="evidence" value="ECO:0007669"/>
    <property type="project" value="UniProtKB-SubCell"/>
</dbReference>
<feature type="transmembrane region" description="Helical" evidence="5">
    <location>
        <begin position="54"/>
        <end position="80"/>
    </location>
</feature>
<name>A0A7S7SI21_PALFE</name>
<comment type="subcellular location">
    <subcellularLocation>
        <location evidence="1">Membrane</location>
        <topology evidence="1">Multi-pass membrane protein</topology>
    </subcellularLocation>
</comment>
<accession>A0A7S7SI21</accession>
<evidence type="ECO:0000256" key="5">
    <source>
        <dbReference type="SAM" id="Phobius"/>
    </source>
</evidence>
<keyword evidence="7" id="KW-1185">Reference proteome</keyword>
<gene>
    <name evidence="6" type="ORF">IRI77_22565</name>
</gene>
<dbReference type="Proteomes" id="UP000593892">
    <property type="component" value="Chromosome"/>
</dbReference>
<keyword evidence="4 5" id="KW-0472">Membrane</keyword>
<keyword evidence="3 5" id="KW-1133">Transmembrane helix</keyword>
<feature type="transmembrane region" description="Helical" evidence="5">
    <location>
        <begin position="12"/>
        <end position="34"/>
    </location>
</feature>
<evidence type="ECO:0000256" key="4">
    <source>
        <dbReference type="ARBA" id="ARBA00023136"/>
    </source>
</evidence>